<dbReference type="PANTHER" id="PTHR11552">
    <property type="entry name" value="GLUCOSE-METHANOL-CHOLINE GMC OXIDOREDUCTASE"/>
    <property type="match status" value="1"/>
</dbReference>
<dbReference type="AlphaFoldDB" id="A0A6J7H608"/>
<accession>A0A6J7H608</accession>
<gene>
    <name evidence="3" type="ORF">UFOPK3609_01068</name>
</gene>
<dbReference type="Pfam" id="PF05199">
    <property type="entry name" value="GMC_oxred_C"/>
    <property type="match status" value="1"/>
</dbReference>
<dbReference type="Gene3D" id="3.50.50.60">
    <property type="entry name" value="FAD/NAD(P)-binding domain"/>
    <property type="match status" value="1"/>
</dbReference>
<protein>
    <submittedName>
        <fullName evidence="3">Unannotated protein</fullName>
    </submittedName>
</protein>
<evidence type="ECO:0000256" key="1">
    <source>
        <dbReference type="ARBA" id="ARBA00010790"/>
    </source>
</evidence>
<proteinExistence type="inferred from homology"/>
<dbReference type="SUPFAM" id="SSF54373">
    <property type="entry name" value="FAD-linked reductases, C-terminal domain"/>
    <property type="match status" value="1"/>
</dbReference>
<feature type="domain" description="Glucose-methanol-choline oxidoreductase C-terminal" evidence="2">
    <location>
        <begin position="40"/>
        <end position="175"/>
    </location>
</feature>
<dbReference type="GO" id="GO:0050660">
    <property type="term" value="F:flavin adenine dinucleotide binding"/>
    <property type="evidence" value="ECO:0007669"/>
    <property type="project" value="InterPro"/>
</dbReference>
<dbReference type="GO" id="GO:0016614">
    <property type="term" value="F:oxidoreductase activity, acting on CH-OH group of donors"/>
    <property type="evidence" value="ECO:0007669"/>
    <property type="project" value="InterPro"/>
</dbReference>
<reference evidence="3" key="1">
    <citation type="submission" date="2020-05" db="EMBL/GenBank/DDBJ databases">
        <authorList>
            <person name="Chiriac C."/>
            <person name="Salcher M."/>
            <person name="Ghai R."/>
            <person name="Kavagutti S V."/>
        </authorList>
    </citation>
    <scope>NUCLEOTIDE SEQUENCE</scope>
</reference>
<organism evidence="3">
    <name type="scientific">freshwater metagenome</name>
    <dbReference type="NCBI Taxonomy" id="449393"/>
    <lineage>
        <taxon>unclassified sequences</taxon>
        <taxon>metagenomes</taxon>
        <taxon>ecological metagenomes</taxon>
    </lineage>
</organism>
<dbReference type="SUPFAM" id="SSF51905">
    <property type="entry name" value="FAD/NAD(P)-binding domain"/>
    <property type="match status" value="1"/>
</dbReference>
<comment type="similarity">
    <text evidence="1">Belongs to the GMC oxidoreductase family.</text>
</comment>
<name>A0A6J7H608_9ZZZZ</name>
<dbReference type="InterPro" id="IPR012132">
    <property type="entry name" value="GMC_OxRdtase"/>
</dbReference>
<dbReference type="PANTHER" id="PTHR11552:SF147">
    <property type="entry name" value="CHOLINE DEHYDROGENASE, MITOCHONDRIAL"/>
    <property type="match status" value="1"/>
</dbReference>
<dbReference type="Gene3D" id="3.30.410.40">
    <property type="match status" value="1"/>
</dbReference>
<sequence>MLRRPGATFRALRGTSPAKVWQQARTRDDLYLGVALQAEDSRGVISLTSADPSVQPRIRYRYLSTATDRERMRRAVRLAADLLGTGAMGGLVQGRTDLPDDVLADDAALDRWTRAHLATAIHLSGSARMGPAGDPGAVVDQHLRVRGVEGLRVADTSVLPTVPTRGPAATAVAIGERAAELMTEL</sequence>
<dbReference type="InterPro" id="IPR007867">
    <property type="entry name" value="GMC_OxRtase_C"/>
</dbReference>
<evidence type="ECO:0000313" key="3">
    <source>
        <dbReference type="EMBL" id="CAB4914498.1"/>
    </source>
</evidence>
<dbReference type="EMBL" id="CAFBMQ010000159">
    <property type="protein sequence ID" value="CAB4914498.1"/>
    <property type="molecule type" value="Genomic_DNA"/>
</dbReference>
<dbReference type="InterPro" id="IPR036188">
    <property type="entry name" value="FAD/NAD-bd_sf"/>
</dbReference>
<evidence type="ECO:0000259" key="2">
    <source>
        <dbReference type="Pfam" id="PF05199"/>
    </source>
</evidence>